<dbReference type="Pfam" id="PF13683">
    <property type="entry name" value="rve_3"/>
    <property type="match status" value="1"/>
</dbReference>
<organism evidence="2 3">
    <name type="scientific">Seongchinamella unica</name>
    <dbReference type="NCBI Taxonomy" id="2547392"/>
    <lineage>
        <taxon>Bacteria</taxon>
        <taxon>Pseudomonadati</taxon>
        <taxon>Pseudomonadota</taxon>
        <taxon>Gammaproteobacteria</taxon>
        <taxon>Cellvibrionales</taxon>
        <taxon>Halieaceae</taxon>
        <taxon>Seongchinamella</taxon>
    </lineage>
</organism>
<dbReference type="Proteomes" id="UP000295554">
    <property type="component" value="Unassembled WGS sequence"/>
</dbReference>
<dbReference type="InterPro" id="IPR012337">
    <property type="entry name" value="RNaseH-like_sf"/>
</dbReference>
<dbReference type="InterPro" id="IPR036397">
    <property type="entry name" value="RNaseH_sf"/>
</dbReference>
<dbReference type="PANTHER" id="PTHR47515:SF2">
    <property type="entry name" value="INTEGRASE CORE DOMAIN PROTEIN"/>
    <property type="match status" value="1"/>
</dbReference>
<gene>
    <name evidence="2" type="ORF">E2F43_00040</name>
</gene>
<dbReference type="EMBL" id="SMSE01000001">
    <property type="protein sequence ID" value="TDG14677.1"/>
    <property type="molecule type" value="Genomic_DNA"/>
</dbReference>
<dbReference type="Gene3D" id="3.30.420.10">
    <property type="entry name" value="Ribonuclease H-like superfamily/Ribonuclease H"/>
    <property type="match status" value="1"/>
</dbReference>
<dbReference type="AlphaFoldDB" id="A0A4R5LTR2"/>
<feature type="domain" description="Integrase catalytic" evidence="1">
    <location>
        <begin position="114"/>
        <end position="276"/>
    </location>
</feature>
<dbReference type="GO" id="GO:0015074">
    <property type="term" value="P:DNA integration"/>
    <property type="evidence" value="ECO:0007669"/>
    <property type="project" value="InterPro"/>
</dbReference>
<sequence>MCISEIGTLMTQSFSIIIRPSTLLRFHAALVKRKYQKLYSTHGGNKPGPKGPSRDVINAIVEIKHRNPRFGCHRTAQQINLAFGLDLNKDTVRRILAAHYKPEPGGGPSWLTALGHAKDSLWSIDLFRTGSISLKAHWIMVVLDQHTRRIIGFGVCAGDVDGRRLCRMFNEATRNQGWPRHVSSDNDPLFQYHRWKSNLRVLKIEEVKSLPHVPMSHPFVERLIGSVRRELLDQSFFWTAEDLEKKLKAYQQYYNESRCHSSREGAPPVGIASNKVADLDQYRWEMHCRGLFRLPTAA</sequence>
<comment type="caution">
    <text evidence="2">The sequence shown here is derived from an EMBL/GenBank/DDBJ whole genome shotgun (WGS) entry which is preliminary data.</text>
</comment>
<accession>A0A4R5LTR2</accession>
<dbReference type="GO" id="GO:0003676">
    <property type="term" value="F:nucleic acid binding"/>
    <property type="evidence" value="ECO:0007669"/>
    <property type="project" value="InterPro"/>
</dbReference>
<keyword evidence="3" id="KW-1185">Reference proteome</keyword>
<proteinExistence type="predicted"/>
<dbReference type="OrthoDB" id="9816028at2"/>
<evidence type="ECO:0000313" key="2">
    <source>
        <dbReference type="EMBL" id="TDG14677.1"/>
    </source>
</evidence>
<dbReference type="InterPro" id="IPR001584">
    <property type="entry name" value="Integrase_cat-core"/>
</dbReference>
<dbReference type="SUPFAM" id="SSF53098">
    <property type="entry name" value="Ribonuclease H-like"/>
    <property type="match status" value="1"/>
</dbReference>
<evidence type="ECO:0000313" key="3">
    <source>
        <dbReference type="Proteomes" id="UP000295554"/>
    </source>
</evidence>
<dbReference type="PANTHER" id="PTHR47515">
    <property type="entry name" value="LOW CALCIUM RESPONSE LOCUS PROTEIN T"/>
    <property type="match status" value="1"/>
</dbReference>
<name>A0A4R5LTR2_9GAMM</name>
<dbReference type="PROSITE" id="PS50994">
    <property type="entry name" value="INTEGRASE"/>
    <property type="match status" value="1"/>
</dbReference>
<protein>
    <submittedName>
        <fullName evidence="2">Helix-turn-helix domain-containing protein</fullName>
    </submittedName>
</protein>
<reference evidence="2 3" key="1">
    <citation type="submission" date="2019-03" db="EMBL/GenBank/DDBJ databases">
        <title>Seongchinamella monodicae gen. nov., sp. nov., a novel member of the Gammaproteobacteria isolated from a tidal mudflat of beach.</title>
        <authorList>
            <person name="Yang H.G."/>
            <person name="Kang J.W."/>
            <person name="Lee S.D."/>
        </authorList>
    </citation>
    <scope>NUCLEOTIDE SEQUENCE [LARGE SCALE GENOMIC DNA]</scope>
    <source>
        <strain evidence="2 3">GH4-78</strain>
    </source>
</reference>
<evidence type="ECO:0000259" key="1">
    <source>
        <dbReference type="PROSITE" id="PS50994"/>
    </source>
</evidence>